<proteinExistence type="inferred from homology"/>
<dbReference type="OrthoDB" id="9810950at2"/>
<dbReference type="GO" id="GO:0051701">
    <property type="term" value="P:biological process involved in interaction with host"/>
    <property type="evidence" value="ECO:0007669"/>
    <property type="project" value="TreeGrafter"/>
</dbReference>
<dbReference type="Gene3D" id="3.30.559.10">
    <property type="entry name" value="Chloramphenicol acetyltransferase-like domain"/>
    <property type="match status" value="1"/>
</dbReference>
<comment type="pathway">
    <text evidence="1">Glycerolipid metabolism; triacylglycerol biosynthesis.</text>
</comment>
<dbReference type="InterPro" id="IPR045034">
    <property type="entry name" value="O-acyltransferase_WSD1-like"/>
</dbReference>
<evidence type="ECO:0000256" key="6">
    <source>
        <dbReference type="ARBA" id="ARBA00022679"/>
    </source>
</evidence>
<dbReference type="GO" id="GO:0019432">
    <property type="term" value="P:triglyceride biosynthetic process"/>
    <property type="evidence" value="ECO:0007669"/>
    <property type="project" value="UniProtKB-UniPathway"/>
</dbReference>
<dbReference type="Proteomes" id="UP000186218">
    <property type="component" value="Unassembled WGS sequence"/>
</dbReference>
<dbReference type="GO" id="GO:0006071">
    <property type="term" value="P:glycerol metabolic process"/>
    <property type="evidence" value="ECO:0007669"/>
    <property type="project" value="UniProtKB-KW"/>
</dbReference>
<dbReference type="InterPro" id="IPR004255">
    <property type="entry name" value="O-acyltransferase_WSD1_N"/>
</dbReference>
<evidence type="ECO:0000259" key="13">
    <source>
        <dbReference type="Pfam" id="PF06974"/>
    </source>
</evidence>
<keyword evidence="5" id="KW-0444">Lipid biosynthesis</keyword>
<dbReference type="InterPro" id="IPR009721">
    <property type="entry name" value="O-acyltransferase_WSD1_C"/>
</dbReference>
<keyword evidence="7" id="KW-0319">Glycerol metabolism</keyword>
<reference evidence="14 15" key="1">
    <citation type="submission" date="2017-01" db="EMBL/GenBank/DDBJ databases">
        <authorList>
            <person name="Mah S.A."/>
            <person name="Swanson W.J."/>
            <person name="Moy G.W."/>
            <person name="Vacquier V.D."/>
        </authorList>
    </citation>
    <scope>NUCLEOTIDE SEQUENCE [LARGE SCALE GENOMIC DNA]</scope>
    <source>
        <strain evidence="14 15">CPCC 203464</strain>
    </source>
</reference>
<comment type="pathway">
    <text evidence="2">Lipid metabolism.</text>
</comment>
<keyword evidence="8" id="KW-0443">Lipid metabolism</keyword>
<keyword evidence="9 14" id="KW-0012">Acyltransferase</keyword>
<feature type="compositionally biased region" description="Low complexity" evidence="11">
    <location>
        <begin position="12"/>
        <end position="21"/>
    </location>
</feature>
<feature type="region of interest" description="Disordered" evidence="11">
    <location>
        <begin position="184"/>
        <end position="203"/>
    </location>
</feature>
<dbReference type="GO" id="GO:0001666">
    <property type="term" value="P:response to hypoxia"/>
    <property type="evidence" value="ECO:0007669"/>
    <property type="project" value="TreeGrafter"/>
</dbReference>
<feature type="domain" description="O-acyltransferase WSD1 C-terminal" evidence="13">
    <location>
        <begin position="339"/>
        <end position="477"/>
    </location>
</feature>
<comment type="similarity">
    <text evidence="3">Belongs to the long-chain O-acyltransferase family.</text>
</comment>
<dbReference type="Pfam" id="PF03007">
    <property type="entry name" value="WS_DGAT_cat"/>
    <property type="match status" value="1"/>
</dbReference>
<dbReference type="AlphaFoldDB" id="A0A1N7CH96"/>
<dbReference type="SUPFAM" id="SSF52777">
    <property type="entry name" value="CoA-dependent acyltransferases"/>
    <property type="match status" value="1"/>
</dbReference>
<dbReference type="Pfam" id="PF06974">
    <property type="entry name" value="WS_DGAT_C"/>
    <property type="match status" value="1"/>
</dbReference>
<evidence type="ECO:0000256" key="5">
    <source>
        <dbReference type="ARBA" id="ARBA00022516"/>
    </source>
</evidence>
<accession>A0A1N7CH96</accession>
<evidence type="ECO:0000256" key="3">
    <source>
        <dbReference type="ARBA" id="ARBA00009587"/>
    </source>
</evidence>
<evidence type="ECO:0000256" key="8">
    <source>
        <dbReference type="ARBA" id="ARBA00023098"/>
    </source>
</evidence>
<sequence>MTGDANDSPEETTATTDASGADTDRALDWATEPHMSPVDALMWRGDADRRLRGTISMLEIYDRLPDQRRFMAAHEWASRMAPRFRQRVIDSPFGTGTPSWSIDPEFDLHYHVRRIRLAGDGSMRELLTVCEQLAMTALDPTRPPWEATLIEGLPEGKAAYFLKAHHALTDGLGAIIGLAQLHSTSREPSPNKPQPPNPNPKNVSALDVLGRQLVEELQRLPRRAEMTAKGVWALSNPRRALRETLRYGRSVPRVAGLVSPPGSPLLARRSVSWRFSAFEVPLADLKAAAKASRASVNDVYVAGLIGGFRLYHEKLHVSVDTIPVAIPISVRRPDDAKGGNRIAVGRLAAPLNIDDPFERVLTIREQVRVARTEPAVDLFNTLGAVLAWLPGQVIAQFSGTTAGNDLQASNVPGIPWETYVAGAKVERMFPFGPLPGCAVMATMISHNGIGCIGINQDAASITEPELFADCLVDGFNEVLALAADDGSDVVPGMLTRVV</sequence>
<dbReference type="GO" id="GO:0004144">
    <property type="term" value="F:diacylglycerol O-acyltransferase activity"/>
    <property type="evidence" value="ECO:0007669"/>
    <property type="project" value="UniProtKB-EC"/>
</dbReference>
<evidence type="ECO:0000256" key="11">
    <source>
        <dbReference type="SAM" id="MobiDB-lite"/>
    </source>
</evidence>
<gene>
    <name evidence="14" type="ORF">SAMN05445060_0135</name>
</gene>
<name>A0A1N7CH96_9NOCA</name>
<feature type="compositionally biased region" description="Pro residues" evidence="11">
    <location>
        <begin position="190"/>
        <end position="199"/>
    </location>
</feature>
<evidence type="ECO:0000256" key="10">
    <source>
        <dbReference type="ARBA" id="ARBA00048109"/>
    </source>
</evidence>
<dbReference type="PANTHER" id="PTHR31650">
    <property type="entry name" value="O-ACYLTRANSFERASE (WSD1-LIKE) FAMILY PROTEIN"/>
    <property type="match status" value="1"/>
</dbReference>
<dbReference type="InterPro" id="IPR023213">
    <property type="entry name" value="CAT-like_dom_sf"/>
</dbReference>
<organism evidence="14 15">
    <name type="scientific">Williamsia sterculiae</name>
    <dbReference type="NCBI Taxonomy" id="1344003"/>
    <lineage>
        <taxon>Bacteria</taxon>
        <taxon>Bacillati</taxon>
        <taxon>Actinomycetota</taxon>
        <taxon>Actinomycetes</taxon>
        <taxon>Mycobacteriales</taxon>
        <taxon>Nocardiaceae</taxon>
        <taxon>Williamsia</taxon>
    </lineage>
</organism>
<keyword evidence="15" id="KW-1185">Reference proteome</keyword>
<evidence type="ECO:0000313" key="14">
    <source>
        <dbReference type="EMBL" id="SIR62966.1"/>
    </source>
</evidence>
<keyword evidence="6 14" id="KW-0808">Transferase</keyword>
<evidence type="ECO:0000256" key="9">
    <source>
        <dbReference type="ARBA" id="ARBA00023315"/>
    </source>
</evidence>
<evidence type="ECO:0000256" key="1">
    <source>
        <dbReference type="ARBA" id="ARBA00004771"/>
    </source>
</evidence>
<feature type="region of interest" description="Disordered" evidence="11">
    <location>
        <begin position="1"/>
        <end position="22"/>
    </location>
</feature>
<dbReference type="EC" id="2.3.1.20" evidence="4"/>
<evidence type="ECO:0000259" key="12">
    <source>
        <dbReference type="Pfam" id="PF03007"/>
    </source>
</evidence>
<dbReference type="EMBL" id="FTNT01000001">
    <property type="protein sequence ID" value="SIR62966.1"/>
    <property type="molecule type" value="Genomic_DNA"/>
</dbReference>
<evidence type="ECO:0000256" key="7">
    <source>
        <dbReference type="ARBA" id="ARBA00022798"/>
    </source>
</evidence>
<dbReference type="STRING" id="1344003.SAMN05445060_0135"/>
<feature type="domain" description="O-acyltransferase WSD1-like N-terminal" evidence="12">
    <location>
        <begin position="35"/>
        <end position="300"/>
    </location>
</feature>
<dbReference type="PANTHER" id="PTHR31650:SF1">
    <property type="entry name" value="WAX ESTER SYNTHASE_DIACYLGLYCEROL ACYLTRANSFERASE 4-RELATED"/>
    <property type="match status" value="1"/>
</dbReference>
<dbReference type="GO" id="GO:0071731">
    <property type="term" value="P:response to nitric oxide"/>
    <property type="evidence" value="ECO:0007669"/>
    <property type="project" value="TreeGrafter"/>
</dbReference>
<dbReference type="GO" id="GO:0005886">
    <property type="term" value="C:plasma membrane"/>
    <property type="evidence" value="ECO:0007669"/>
    <property type="project" value="TreeGrafter"/>
</dbReference>
<comment type="catalytic activity">
    <reaction evidence="10">
        <text>an acyl-CoA + a 1,2-diacyl-sn-glycerol = a triacyl-sn-glycerol + CoA</text>
        <dbReference type="Rhea" id="RHEA:10868"/>
        <dbReference type="ChEBI" id="CHEBI:17815"/>
        <dbReference type="ChEBI" id="CHEBI:57287"/>
        <dbReference type="ChEBI" id="CHEBI:58342"/>
        <dbReference type="ChEBI" id="CHEBI:64615"/>
        <dbReference type="EC" id="2.3.1.20"/>
    </reaction>
</comment>
<evidence type="ECO:0000256" key="2">
    <source>
        <dbReference type="ARBA" id="ARBA00005189"/>
    </source>
</evidence>
<evidence type="ECO:0000256" key="4">
    <source>
        <dbReference type="ARBA" id="ARBA00013244"/>
    </source>
</evidence>
<protein>
    <recommendedName>
        <fullName evidence="4">diacylglycerol O-acyltransferase</fullName>
        <ecNumber evidence="4">2.3.1.20</ecNumber>
    </recommendedName>
</protein>
<evidence type="ECO:0000313" key="15">
    <source>
        <dbReference type="Proteomes" id="UP000186218"/>
    </source>
</evidence>
<dbReference type="UniPathway" id="UPA00282"/>